<feature type="transmembrane region" description="Helical" evidence="2">
    <location>
        <begin position="81"/>
        <end position="100"/>
    </location>
</feature>
<feature type="compositionally biased region" description="Basic and acidic residues" evidence="1">
    <location>
        <begin position="39"/>
        <end position="53"/>
    </location>
</feature>
<sequence>MSDYSNVAEEPSTELQLQFILELLDLLYQDSEDEEGRDDTEPPSRRPRLDSTDHQGYTLSDFESVSTVTIHYRDTEDISEYLDTVYLVLVIVLGLWMCSFRSS</sequence>
<evidence type="ECO:0000256" key="1">
    <source>
        <dbReference type="SAM" id="MobiDB-lite"/>
    </source>
</evidence>
<organism evidence="3 4">
    <name type="scientific">Labeo rohita</name>
    <name type="common">Indian major carp</name>
    <name type="synonym">Cyprinus rohita</name>
    <dbReference type="NCBI Taxonomy" id="84645"/>
    <lineage>
        <taxon>Eukaryota</taxon>
        <taxon>Metazoa</taxon>
        <taxon>Chordata</taxon>
        <taxon>Craniata</taxon>
        <taxon>Vertebrata</taxon>
        <taxon>Euteleostomi</taxon>
        <taxon>Actinopterygii</taxon>
        <taxon>Neopterygii</taxon>
        <taxon>Teleostei</taxon>
        <taxon>Ostariophysi</taxon>
        <taxon>Cypriniformes</taxon>
        <taxon>Cyprinidae</taxon>
        <taxon>Labeoninae</taxon>
        <taxon>Labeonini</taxon>
        <taxon>Labeo</taxon>
    </lineage>
</organism>
<dbReference type="Proteomes" id="UP000290572">
    <property type="component" value="Unassembled WGS sequence"/>
</dbReference>
<name>A0A498LV16_LABRO</name>
<keyword evidence="2" id="KW-0472">Membrane</keyword>
<comment type="caution">
    <text evidence="3">The sequence shown here is derived from an EMBL/GenBank/DDBJ whole genome shotgun (WGS) entry which is preliminary data.</text>
</comment>
<evidence type="ECO:0000256" key="2">
    <source>
        <dbReference type="SAM" id="Phobius"/>
    </source>
</evidence>
<keyword evidence="4" id="KW-1185">Reference proteome</keyword>
<keyword evidence="2" id="KW-1133">Transmembrane helix</keyword>
<reference evidence="3 4" key="1">
    <citation type="submission" date="2018-03" db="EMBL/GenBank/DDBJ databases">
        <title>Draft genome sequence of Rohu Carp (Labeo rohita).</title>
        <authorList>
            <person name="Das P."/>
            <person name="Kushwaha B."/>
            <person name="Joshi C.G."/>
            <person name="Kumar D."/>
            <person name="Nagpure N.S."/>
            <person name="Sahoo L."/>
            <person name="Das S.P."/>
            <person name="Bit A."/>
            <person name="Patnaik S."/>
            <person name="Meher P.K."/>
            <person name="Jayasankar P."/>
            <person name="Koringa P.G."/>
            <person name="Patel N.V."/>
            <person name="Hinsu A.T."/>
            <person name="Kumar R."/>
            <person name="Pandey M."/>
            <person name="Agarwal S."/>
            <person name="Srivastava S."/>
            <person name="Singh M."/>
            <person name="Iquebal M.A."/>
            <person name="Jaiswal S."/>
            <person name="Angadi U.B."/>
            <person name="Kumar N."/>
            <person name="Raza M."/>
            <person name="Shah T.M."/>
            <person name="Rai A."/>
            <person name="Jena J.K."/>
        </authorList>
    </citation>
    <scope>NUCLEOTIDE SEQUENCE [LARGE SCALE GENOMIC DNA]</scope>
    <source>
        <strain evidence="3">DASCIFA01</strain>
        <tissue evidence="3">Testis</tissue>
    </source>
</reference>
<feature type="region of interest" description="Disordered" evidence="1">
    <location>
        <begin position="31"/>
        <end position="56"/>
    </location>
</feature>
<gene>
    <name evidence="3" type="ORF">ROHU_030314</name>
</gene>
<accession>A0A498LV16</accession>
<evidence type="ECO:0000313" key="3">
    <source>
        <dbReference type="EMBL" id="RXN10966.1"/>
    </source>
</evidence>
<keyword evidence="2" id="KW-0812">Transmembrane</keyword>
<dbReference type="AlphaFoldDB" id="A0A498LV16"/>
<proteinExistence type="predicted"/>
<dbReference type="EMBL" id="QBIY01013157">
    <property type="protein sequence ID" value="RXN10966.1"/>
    <property type="molecule type" value="Genomic_DNA"/>
</dbReference>
<evidence type="ECO:0000313" key="4">
    <source>
        <dbReference type="Proteomes" id="UP000290572"/>
    </source>
</evidence>
<protein>
    <submittedName>
        <fullName evidence="3">Uncharacterized protein</fullName>
    </submittedName>
</protein>